<feature type="domain" description="Aminoglycoside phosphotransferase" evidence="1">
    <location>
        <begin position="36"/>
        <end position="310"/>
    </location>
</feature>
<dbReference type="AlphaFoldDB" id="A0A1F7IAR9"/>
<dbReference type="Gene3D" id="3.90.1200.10">
    <property type="match status" value="1"/>
</dbReference>
<dbReference type="InterPro" id="IPR002575">
    <property type="entry name" value="Aminoglycoside_PTrfase"/>
</dbReference>
<evidence type="ECO:0000259" key="1">
    <source>
        <dbReference type="Pfam" id="PF01636"/>
    </source>
</evidence>
<accession>A0A1F7IAR9</accession>
<proteinExistence type="predicted"/>
<dbReference type="EMBL" id="MGAE01000004">
    <property type="protein sequence ID" value="OGK40463.1"/>
    <property type="molecule type" value="Genomic_DNA"/>
</dbReference>
<comment type="caution">
    <text evidence="2">The sequence shown here is derived from an EMBL/GenBank/DDBJ whole genome shotgun (WGS) entry which is preliminary data.</text>
</comment>
<dbReference type="InterPro" id="IPR011009">
    <property type="entry name" value="Kinase-like_dom_sf"/>
</dbReference>
<sequence>MLYEMAAQSLKLPLSPLAIAQRMEAEYGVGSINSLNQVNSGSEGLVFFADCDFGGATVVKIYDNGHNTDSRVESEARLYAYLNEVGRIGDFGAPHTILTQNGQMSASLDTDFGHRRMLLMERTQGQFLANATISGRNMHRVGAALANMHGALSDYAQGPDDLVPTIEPAWYRNWGAKRLARSFIGKPSSHDLAYGEFGFFPALMRSPNAAVLSDAQQEEMKTIDPLIAALLKDSPLPERADLTLIHNDLKPEHVSLSNDRVYFIDWGGRTLGPVTQDLGIFLLHLWSDSDMTIEQWHNLRNSLLEGYSSAHHLEEYELASVRVYIIDRAVGLIQRYSEISMQTGHEVGVEKIVRTLELMKRLLDE</sequence>
<evidence type="ECO:0000313" key="3">
    <source>
        <dbReference type="Proteomes" id="UP000179024"/>
    </source>
</evidence>
<evidence type="ECO:0000313" key="2">
    <source>
        <dbReference type="EMBL" id="OGK40463.1"/>
    </source>
</evidence>
<dbReference type="SUPFAM" id="SSF56112">
    <property type="entry name" value="Protein kinase-like (PK-like)"/>
    <property type="match status" value="1"/>
</dbReference>
<reference evidence="2 3" key="1">
    <citation type="journal article" date="2016" name="Nat. Commun.">
        <title>Thousands of microbial genomes shed light on interconnected biogeochemical processes in an aquifer system.</title>
        <authorList>
            <person name="Anantharaman K."/>
            <person name="Brown C.T."/>
            <person name="Hug L.A."/>
            <person name="Sharon I."/>
            <person name="Castelle C.J."/>
            <person name="Probst A.J."/>
            <person name="Thomas B.C."/>
            <person name="Singh A."/>
            <person name="Wilkins M.J."/>
            <person name="Karaoz U."/>
            <person name="Brodie E.L."/>
            <person name="Williams K.H."/>
            <person name="Hubbard S.S."/>
            <person name="Banfield J.F."/>
        </authorList>
    </citation>
    <scope>NUCLEOTIDE SEQUENCE [LARGE SCALE GENOMIC DNA]</scope>
</reference>
<dbReference type="Proteomes" id="UP000179024">
    <property type="component" value="Unassembled WGS sequence"/>
</dbReference>
<organism evidence="2 3">
    <name type="scientific">Candidatus Roizmanbacteria bacterium RIFCSPHIGHO2_12_FULL_44_10</name>
    <dbReference type="NCBI Taxonomy" id="1802054"/>
    <lineage>
        <taxon>Bacteria</taxon>
        <taxon>Candidatus Roizmaniibacteriota</taxon>
    </lineage>
</organism>
<dbReference type="Pfam" id="PF01636">
    <property type="entry name" value="APH"/>
    <property type="match status" value="1"/>
</dbReference>
<protein>
    <recommendedName>
        <fullName evidence="1">Aminoglycoside phosphotransferase domain-containing protein</fullName>
    </recommendedName>
</protein>
<gene>
    <name evidence="2" type="ORF">A3F34_03180</name>
</gene>
<name>A0A1F7IAR9_9BACT</name>